<sequence>MTASSALAFDGSHIDGGLYRSITDAARHSPHALDRAVGLFSSYGLVIFAVLMLLVWWRARHADPGTMAQALFAPIVVTAVFGVDMLVKSAVREARPCRSLPGSFTIESCPGAGDWSFPSNHTVVAFAAAAAIWVVDRRLGAVAAVAAAAEGASRVFVGVHYPHDVVAAAVLGVALGAPLARWSGRQAALVERLRTGPLRPLVQAG</sequence>
<proteinExistence type="predicted"/>
<feature type="transmembrane region" description="Helical" evidence="7">
    <location>
        <begin position="36"/>
        <end position="57"/>
    </location>
</feature>
<keyword evidence="5 7" id="KW-1133">Transmembrane helix</keyword>
<evidence type="ECO:0000256" key="7">
    <source>
        <dbReference type="SAM" id="Phobius"/>
    </source>
</evidence>
<dbReference type="Proteomes" id="UP001344658">
    <property type="component" value="Unassembled WGS sequence"/>
</dbReference>
<keyword evidence="10" id="KW-1185">Reference proteome</keyword>
<gene>
    <name evidence="9" type="ORF">V2S66_27400</name>
</gene>
<feature type="transmembrane region" description="Helical" evidence="7">
    <location>
        <begin position="69"/>
        <end position="87"/>
    </location>
</feature>
<evidence type="ECO:0000256" key="3">
    <source>
        <dbReference type="ARBA" id="ARBA00022692"/>
    </source>
</evidence>
<evidence type="ECO:0000256" key="1">
    <source>
        <dbReference type="ARBA" id="ARBA00004651"/>
    </source>
</evidence>
<dbReference type="EMBL" id="JAZEWV010000032">
    <property type="protein sequence ID" value="MEE4545681.1"/>
    <property type="molecule type" value="Genomic_DNA"/>
</dbReference>
<keyword evidence="6 7" id="KW-0472">Membrane</keyword>
<reference evidence="9 10" key="1">
    <citation type="submission" date="2023-12" db="EMBL/GenBank/DDBJ databases">
        <title>Streptomyces sp. V4-01.</title>
        <authorList>
            <person name="Somphong A."/>
            <person name="Phongsopitanun W."/>
        </authorList>
    </citation>
    <scope>NUCLEOTIDE SEQUENCE [LARGE SCALE GENOMIC DNA]</scope>
    <source>
        <strain evidence="9 10">V4-01</strain>
    </source>
</reference>
<dbReference type="SUPFAM" id="SSF48317">
    <property type="entry name" value="Acid phosphatase/Vanadium-dependent haloperoxidase"/>
    <property type="match status" value="1"/>
</dbReference>
<dbReference type="InterPro" id="IPR036938">
    <property type="entry name" value="PAP2/HPO_sf"/>
</dbReference>
<evidence type="ECO:0000313" key="10">
    <source>
        <dbReference type="Proteomes" id="UP001344658"/>
    </source>
</evidence>
<organism evidence="9 10">
    <name type="scientific">Actinacidiphila polyblastidii</name>
    <dbReference type="NCBI Taxonomy" id="3110430"/>
    <lineage>
        <taxon>Bacteria</taxon>
        <taxon>Bacillati</taxon>
        <taxon>Actinomycetota</taxon>
        <taxon>Actinomycetes</taxon>
        <taxon>Kitasatosporales</taxon>
        <taxon>Streptomycetaceae</taxon>
        <taxon>Actinacidiphila</taxon>
    </lineage>
</organism>
<dbReference type="SMART" id="SM00014">
    <property type="entry name" value="acidPPc"/>
    <property type="match status" value="1"/>
</dbReference>
<dbReference type="RefSeq" id="WP_330799383.1">
    <property type="nucleotide sequence ID" value="NZ_JAZEWV010000032.1"/>
</dbReference>
<dbReference type="InterPro" id="IPR000326">
    <property type="entry name" value="PAP2/HPO"/>
</dbReference>
<evidence type="ECO:0000256" key="2">
    <source>
        <dbReference type="ARBA" id="ARBA00022475"/>
    </source>
</evidence>
<evidence type="ECO:0000256" key="4">
    <source>
        <dbReference type="ARBA" id="ARBA00022801"/>
    </source>
</evidence>
<evidence type="ECO:0000256" key="5">
    <source>
        <dbReference type="ARBA" id="ARBA00022989"/>
    </source>
</evidence>
<comment type="subcellular location">
    <subcellularLocation>
        <location evidence="1">Cell membrane</location>
        <topology evidence="1">Multi-pass membrane protein</topology>
    </subcellularLocation>
</comment>
<dbReference type="PANTHER" id="PTHR14969">
    <property type="entry name" value="SPHINGOSINE-1-PHOSPHATE PHOSPHOHYDROLASE"/>
    <property type="match status" value="1"/>
</dbReference>
<protein>
    <submittedName>
        <fullName evidence="9">Phosphatase PAP2 family protein</fullName>
    </submittedName>
</protein>
<evidence type="ECO:0000313" key="9">
    <source>
        <dbReference type="EMBL" id="MEE4545681.1"/>
    </source>
</evidence>
<keyword evidence="2" id="KW-1003">Cell membrane</keyword>
<evidence type="ECO:0000259" key="8">
    <source>
        <dbReference type="SMART" id="SM00014"/>
    </source>
</evidence>
<dbReference type="Gene3D" id="1.20.144.10">
    <property type="entry name" value="Phosphatidic acid phosphatase type 2/haloperoxidase"/>
    <property type="match status" value="1"/>
</dbReference>
<comment type="caution">
    <text evidence="9">The sequence shown here is derived from an EMBL/GenBank/DDBJ whole genome shotgun (WGS) entry which is preliminary data.</text>
</comment>
<dbReference type="PANTHER" id="PTHR14969:SF62">
    <property type="entry name" value="DECAPRENYLPHOSPHORYL-5-PHOSPHORIBOSE PHOSPHATASE RV3807C-RELATED"/>
    <property type="match status" value="1"/>
</dbReference>
<name>A0ABU7PIU9_9ACTN</name>
<keyword evidence="3 7" id="KW-0812">Transmembrane</keyword>
<keyword evidence="4" id="KW-0378">Hydrolase</keyword>
<dbReference type="Pfam" id="PF01569">
    <property type="entry name" value="PAP2"/>
    <property type="match status" value="1"/>
</dbReference>
<evidence type="ECO:0000256" key="6">
    <source>
        <dbReference type="ARBA" id="ARBA00023136"/>
    </source>
</evidence>
<feature type="domain" description="Phosphatidic acid phosphatase type 2/haloperoxidase" evidence="8">
    <location>
        <begin position="70"/>
        <end position="180"/>
    </location>
</feature>
<accession>A0ABU7PIU9</accession>